<sequence>MALHYYVIALESMMANVRHLSTGILKLREKVIRKENPSTNSQWVTSKRKLGYQKKESRGSGDSDQDFGMKLKSSCSALLHRTTFAWQLNLHEENTSGEHEHILTTEGGA</sequence>
<protein>
    <submittedName>
        <fullName evidence="2">Uncharacterized protein</fullName>
    </submittedName>
</protein>
<keyword evidence="3" id="KW-1185">Reference proteome</keyword>
<dbReference type="AlphaFoldDB" id="A0A3P7IIX4"/>
<reference evidence="2 3" key="1">
    <citation type="submission" date="2018-11" db="EMBL/GenBank/DDBJ databases">
        <authorList>
            <consortium name="Pathogen Informatics"/>
        </authorList>
    </citation>
    <scope>NUCLEOTIDE SEQUENCE [LARGE SCALE GENOMIC DNA]</scope>
</reference>
<dbReference type="Proteomes" id="UP000270094">
    <property type="component" value="Unassembled WGS sequence"/>
</dbReference>
<dbReference type="EMBL" id="UYYB01003700">
    <property type="protein sequence ID" value="VDM66779.1"/>
    <property type="molecule type" value="Genomic_DNA"/>
</dbReference>
<proteinExistence type="predicted"/>
<name>A0A3P7IIX4_STRVU</name>
<accession>A0A3P7IIX4</accession>
<evidence type="ECO:0000313" key="2">
    <source>
        <dbReference type="EMBL" id="VDM66779.1"/>
    </source>
</evidence>
<gene>
    <name evidence="2" type="ORF">SVUK_LOCUS1777</name>
</gene>
<evidence type="ECO:0000256" key="1">
    <source>
        <dbReference type="SAM" id="MobiDB-lite"/>
    </source>
</evidence>
<organism evidence="2 3">
    <name type="scientific">Strongylus vulgaris</name>
    <name type="common">Blood worm</name>
    <dbReference type="NCBI Taxonomy" id="40348"/>
    <lineage>
        <taxon>Eukaryota</taxon>
        <taxon>Metazoa</taxon>
        <taxon>Ecdysozoa</taxon>
        <taxon>Nematoda</taxon>
        <taxon>Chromadorea</taxon>
        <taxon>Rhabditida</taxon>
        <taxon>Rhabditina</taxon>
        <taxon>Rhabditomorpha</taxon>
        <taxon>Strongyloidea</taxon>
        <taxon>Strongylidae</taxon>
        <taxon>Strongylus</taxon>
    </lineage>
</organism>
<feature type="region of interest" description="Disordered" evidence="1">
    <location>
        <begin position="36"/>
        <end position="66"/>
    </location>
</feature>
<evidence type="ECO:0000313" key="3">
    <source>
        <dbReference type="Proteomes" id="UP000270094"/>
    </source>
</evidence>